<feature type="transmembrane region" description="Helical" evidence="1">
    <location>
        <begin position="37"/>
        <end position="60"/>
    </location>
</feature>
<feature type="transmembrane region" description="Helical" evidence="1">
    <location>
        <begin position="285"/>
        <end position="302"/>
    </location>
</feature>
<dbReference type="EC" id="2.3.-.-" evidence="3"/>
<dbReference type="InterPro" id="IPR002656">
    <property type="entry name" value="Acyl_transf_3_dom"/>
</dbReference>
<keyword evidence="1" id="KW-0812">Transmembrane</keyword>
<dbReference type="Pfam" id="PF01757">
    <property type="entry name" value="Acyl_transf_3"/>
    <property type="match status" value="1"/>
</dbReference>
<keyword evidence="1" id="KW-1133">Transmembrane helix</keyword>
<dbReference type="InterPro" id="IPR050879">
    <property type="entry name" value="Acyltransferase_3"/>
</dbReference>
<proteinExistence type="predicted"/>
<feature type="domain" description="Acyltransferase 3" evidence="2">
    <location>
        <begin position="9"/>
        <end position="331"/>
    </location>
</feature>
<keyword evidence="3" id="KW-0808">Transferase</keyword>
<dbReference type="GO" id="GO:0016746">
    <property type="term" value="F:acyltransferase activity"/>
    <property type="evidence" value="ECO:0007669"/>
    <property type="project" value="UniProtKB-KW"/>
</dbReference>
<accession>A0ABW5KER5</accession>
<feature type="transmembrane region" description="Helical" evidence="1">
    <location>
        <begin position="139"/>
        <end position="158"/>
    </location>
</feature>
<keyword evidence="4" id="KW-1185">Reference proteome</keyword>
<feature type="transmembrane region" description="Helical" evidence="1">
    <location>
        <begin position="165"/>
        <end position="182"/>
    </location>
</feature>
<feature type="transmembrane region" description="Helical" evidence="1">
    <location>
        <begin position="252"/>
        <end position="273"/>
    </location>
</feature>
<evidence type="ECO:0000256" key="1">
    <source>
        <dbReference type="SAM" id="Phobius"/>
    </source>
</evidence>
<evidence type="ECO:0000259" key="2">
    <source>
        <dbReference type="Pfam" id="PF01757"/>
    </source>
</evidence>
<protein>
    <submittedName>
        <fullName evidence="3">Acyltransferase family protein</fullName>
        <ecNumber evidence="3">2.3.-.-</ecNumber>
    </submittedName>
</protein>
<name>A0ABW5KER5_9SPHI</name>
<feature type="transmembrane region" description="Helical" evidence="1">
    <location>
        <begin position="226"/>
        <end position="246"/>
    </location>
</feature>
<feature type="transmembrane region" description="Helical" evidence="1">
    <location>
        <begin position="314"/>
        <end position="334"/>
    </location>
</feature>
<sequence>MQKQHFAVLDGLRGVAAIAVVIFHFMEWIITDFKDNFAGHGFLAVDFFFCLSGFVMAYAYDDKIKTIGTSRFIIRRLIRLHPLVFIGSTLGLFGYLLDPFYMEEPTGIVDTFKLFVYSILLIPYPALASKSYNLFGFNAPAWSLFWEYVANLSYVFMLSRIRKHVLVVVLVPAALLLVYVAYRDGNLAGGWSRDNWEVGGIRLAYSFCAGLFVWRKKIIIKNRGGFILPAVLLLLALFSPFFKYNWLAESGIVLFYFPFLISLGAGASTNYPVERICTFLGDVSYPLYMTHYWTLWIFAGYLRSEYFHAAHLPWVVGCSVLLLVLLAYLIMRYIDIPLRRWLQLKVE</sequence>
<dbReference type="RefSeq" id="WP_380901154.1">
    <property type="nucleotide sequence ID" value="NZ_JBHUEG010000007.1"/>
</dbReference>
<evidence type="ECO:0000313" key="4">
    <source>
        <dbReference type="Proteomes" id="UP001597545"/>
    </source>
</evidence>
<keyword evidence="1" id="KW-0472">Membrane</keyword>
<feature type="transmembrane region" description="Helical" evidence="1">
    <location>
        <begin position="12"/>
        <end position="31"/>
    </location>
</feature>
<dbReference type="PANTHER" id="PTHR23028">
    <property type="entry name" value="ACETYLTRANSFERASE"/>
    <property type="match status" value="1"/>
</dbReference>
<gene>
    <name evidence="3" type="ORF">ACFSR5_04515</name>
</gene>
<comment type="caution">
    <text evidence="3">The sequence shown here is derived from an EMBL/GenBank/DDBJ whole genome shotgun (WGS) entry which is preliminary data.</text>
</comment>
<reference evidence="4" key="1">
    <citation type="journal article" date="2019" name="Int. J. Syst. Evol. Microbiol.">
        <title>The Global Catalogue of Microorganisms (GCM) 10K type strain sequencing project: providing services to taxonomists for standard genome sequencing and annotation.</title>
        <authorList>
            <consortium name="The Broad Institute Genomics Platform"/>
            <consortium name="The Broad Institute Genome Sequencing Center for Infectious Disease"/>
            <person name="Wu L."/>
            <person name="Ma J."/>
        </authorList>
    </citation>
    <scope>NUCLEOTIDE SEQUENCE [LARGE SCALE GENOMIC DNA]</scope>
    <source>
        <strain evidence="4">KCTC 42662</strain>
    </source>
</reference>
<dbReference type="Proteomes" id="UP001597545">
    <property type="component" value="Unassembled WGS sequence"/>
</dbReference>
<feature type="transmembrane region" description="Helical" evidence="1">
    <location>
        <begin position="198"/>
        <end position="214"/>
    </location>
</feature>
<dbReference type="PANTHER" id="PTHR23028:SF134">
    <property type="entry name" value="PUTATIVE (AFU_ORTHOLOGUE AFUA_4G08520)-RELATED"/>
    <property type="match status" value="1"/>
</dbReference>
<dbReference type="EMBL" id="JBHULR010000003">
    <property type="protein sequence ID" value="MFD2546908.1"/>
    <property type="molecule type" value="Genomic_DNA"/>
</dbReference>
<organism evidence="3 4">
    <name type="scientific">Sphingobacterium suaedae</name>
    <dbReference type="NCBI Taxonomy" id="1686402"/>
    <lineage>
        <taxon>Bacteria</taxon>
        <taxon>Pseudomonadati</taxon>
        <taxon>Bacteroidota</taxon>
        <taxon>Sphingobacteriia</taxon>
        <taxon>Sphingobacteriales</taxon>
        <taxon>Sphingobacteriaceae</taxon>
        <taxon>Sphingobacterium</taxon>
    </lineage>
</organism>
<feature type="transmembrane region" description="Helical" evidence="1">
    <location>
        <begin position="80"/>
        <end position="97"/>
    </location>
</feature>
<keyword evidence="3" id="KW-0012">Acyltransferase</keyword>
<evidence type="ECO:0000313" key="3">
    <source>
        <dbReference type="EMBL" id="MFD2546908.1"/>
    </source>
</evidence>